<gene>
    <name evidence="6" type="ORF">HMPREF1054_1426</name>
</gene>
<comment type="caution">
    <text evidence="6">The sequence shown here is derived from an EMBL/GenBank/DDBJ whole genome shotgun (WGS) entry which is preliminary data.</text>
</comment>
<dbReference type="EMBL" id="AJMU01000033">
    <property type="protein sequence ID" value="EIG26679.1"/>
    <property type="molecule type" value="Genomic_DNA"/>
</dbReference>
<keyword evidence="4" id="KW-0804">Transcription</keyword>
<dbReference type="PANTHER" id="PTHR30537">
    <property type="entry name" value="HTH-TYPE TRANSCRIPTIONAL REGULATOR"/>
    <property type="match status" value="1"/>
</dbReference>
<name>I2NLG8_9PAST</name>
<dbReference type="eggNOG" id="COG0583">
    <property type="taxonomic scope" value="Bacteria"/>
</dbReference>
<evidence type="ECO:0000259" key="5">
    <source>
        <dbReference type="PROSITE" id="PS50931"/>
    </source>
</evidence>
<reference evidence="6 7" key="1">
    <citation type="submission" date="2012-04" db="EMBL/GenBank/DDBJ databases">
        <authorList>
            <person name="Harkins D.M."/>
            <person name="Madupu R."/>
            <person name="Durkin A.S."/>
            <person name="Torralba M."/>
            <person name="Methe B."/>
            <person name="Sutton G.G."/>
            <person name="Nelson K.E."/>
        </authorList>
    </citation>
    <scope>NUCLEOTIDE SEQUENCE [LARGE SCALE GENOMIC DNA]</scope>
    <source>
        <strain evidence="6 7">HK411</strain>
    </source>
</reference>
<dbReference type="PATRIC" id="fig|1095743.3.peg.543"/>
<dbReference type="PROSITE" id="PS50931">
    <property type="entry name" value="HTH_LYSR"/>
    <property type="match status" value="1"/>
</dbReference>
<accession>I2NLG8</accession>
<evidence type="ECO:0000256" key="2">
    <source>
        <dbReference type="ARBA" id="ARBA00023015"/>
    </source>
</evidence>
<dbReference type="InterPro" id="IPR036388">
    <property type="entry name" value="WH-like_DNA-bd_sf"/>
</dbReference>
<keyword evidence="3" id="KW-0238">DNA-binding</keyword>
<evidence type="ECO:0000256" key="4">
    <source>
        <dbReference type="ARBA" id="ARBA00023163"/>
    </source>
</evidence>
<dbReference type="InterPro" id="IPR036390">
    <property type="entry name" value="WH_DNA-bd_sf"/>
</dbReference>
<dbReference type="Proteomes" id="UP000003345">
    <property type="component" value="Unassembled WGS sequence"/>
</dbReference>
<dbReference type="SUPFAM" id="SSF53850">
    <property type="entry name" value="Periplasmic binding protein-like II"/>
    <property type="match status" value="1"/>
</dbReference>
<dbReference type="SUPFAM" id="SSF46785">
    <property type="entry name" value="Winged helix' DNA-binding domain"/>
    <property type="match status" value="1"/>
</dbReference>
<dbReference type="Pfam" id="PF00126">
    <property type="entry name" value="HTH_1"/>
    <property type="match status" value="1"/>
</dbReference>
<evidence type="ECO:0000256" key="1">
    <source>
        <dbReference type="ARBA" id="ARBA00009437"/>
    </source>
</evidence>
<feature type="domain" description="HTH lysR-type" evidence="5">
    <location>
        <begin position="1"/>
        <end position="59"/>
    </location>
</feature>
<proteinExistence type="inferred from homology"/>
<dbReference type="InterPro" id="IPR005119">
    <property type="entry name" value="LysR_subst-bd"/>
</dbReference>
<dbReference type="PANTHER" id="PTHR30537:SF30">
    <property type="entry name" value="TRANSCRIPTIONAL REGULATOR-RELATED"/>
    <property type="match status" value="1"/>
</dbReference>
<comment type="similarity">
    <text evidence="1">Belongs to the LysR transcriptional regulatory family.</text>
</comment>
<dbReference type="Gene3D" id="1.10.10.10">
    <property type="entry name" value="Winged helix-like DNA-binding domain superfamily/Winged helix DNA-binding domain"/>
    <property type="match status" value="1"/>
</dbReference>
<keyword evidence="2" id="KW-0805">Transcription regulation</keyword>
<sequence>MNDFKAMSVFVTVIEQGSMQAAAEKLAMTPSAITQSIQKLEQQLKIKLLNRTTRKISLTEAGEAFYQHASQMQKSAENAMKSVELLRSSPTGTLRISCPSGLTRSPFIQALKLILEEHADFNMELSFKDEAVDLIEERIDIALRIGTRALGDNMIARHIYDVKLAIVAHKDYLKKHFLP</sequence>
<dbReference type="GO" id="GO:0006351">
    <property type="term" value="P:DNA-templated transcription"/>
    <property type="evidence" value="ECO:0007669"/>
    <property type="project" value="TreeGrafter"/>
</dbReference>
<organism evidence="6 7">
    <name type="scientific">Haemophilus paraphrohaemolyticus HK411</name>
    <dbReference type="NCBI Taxonomy" id="1095743"/>
    <lineage>
        <taxon>Bacteria</taxon>
        <taxon>Pseudomonadati</taxon>
        <taxon>Pseudomonadota</taxon>
        <taxon>Gammaproteobacteria</taxon>
        <taxon>Pasteurellales</taxon>
        <taxon>Pasteurellaceae</taxon>
        <taxon>Haemophilus</taxon>
    </lineage>
</organism>
<evidence type="ECO:0000313" key="7">
    <source>
        <dbReference type="Proteomes" id="UP000003345"/>
    </source>
</evidence>
<dbReference type="InterPro" id="IPR058163">
    <property type="entry name" value="LysR-type_TF_proteobact-type"/>
</dbReference>
<dbReference type="Pfam" id="PF03466">
    <property type="entry name" value="LysR_substrate"/>
    <property type="match status" value="1"/>
</dbReference>
<dbReference type="InterPro" id="IPR000847">
    <property type="entry name" value="LysR_HTH_N"/>
</dbReference>
<evidence type="ECO:0000256" key="3">
    <source>
        <dbReference type="ARBA" id="ARBA00023125"/>
    </source>
</evidence>
<dbReference type="FunFam" id="1.10.10.10:FF:000001">
    <property type="entry name" value="LysR family transcriptional regulator"/>
    <property type="match status" value="1"/>
</dbReference>
<dbReference type="GO" id="GO:0043565">
    <property type="term" value="F:sequence-specific DNA binding"/>
    <property type="evidence" value="ECO:0007669"/>
    <property type="project" value="TreeGrafter"/>
</dbReference>
<dbReference type="Gene3D" id="3.40.190.290">
    <property type="match status" value="1"/>
</dbReference>
<dbReference type="AlphaFoldDB" id="I2NLG8"/>
<protein>
    <submittedName>
        <fullName evidence="6">Transcriptional regulator, LysR family</fullName>
    </submittedName>
</protein>
<dbReference type="GO" id="GO:0003700">
    <property type="term" value="F:DNA-binding transcription factor activity"/>
    <property type="evidence" value="ECO:0007669"/>
    <property type="project" value="InterPro"/>
</dbReference>
<evidence type="ECO:0000313" key="6">
    <source>
        <dbReference type="EMBL" id="EIG26679.1"/>
    </source>
</evidence>